<dbReference type="InterPro" id="IPR011049">
    <property type="entry name" value="Serralysin-like_metalloprot_C"/>
</dbReference>
<proteinExistence type="predicted"/>
<organism evidence="1 2">
    <name type="scientific">Caenimonas aquaedulcis</name>
    <dbReference type="NCBI Taxonomy" id="2793270"/>
    <lineage>
        <taxon>Bacteria</taxon>
        <taxon>Pseudomonadati</taxon>
        <taxon>Pseudomonadota</taxon>
        <taxon>Betaproteobacteria</taxon>
        <taxon>Burkholderiales</taxon>
        <taxon>Comamonadaceae</taxon>
        <taxon>Caenimonas</taxon>
    </lineage>
</organism>
<dbReference type="AlphaFoldDB" id="A0A931H4T4"/>
<evidence type="ECO:0000313" key="1">
    <source>
        <dbReference type="EMBL" id="MBG9388641.1"/>
    </source>
</evidence>
<evidence type="ECO:0000313" key="2">
    <source>
        <dbReference type="Proteomes" id="UP000651050"/>
    </source>
</evidence>
<gene>
    <name evidence="1" type="ORF">I5803_11470</name>
</gene>
<name>A0A931H4T4_9BURK</name>
<keyword evidence="2" id="KW-1185">Reference proteome</keyword>
<reference evidence="1" key="1">
    <citation type="submission" date="2020-11" db="EMBL/GenBank/DDBJ databases">
        <title>Bacterial whole genome sequence for Caenimonas sp. DR4.4.</title>
        <authorList>
            <person name="Le V."/>
            <person name="Ko S.-R."/>
            <person name="Ahn C.-Y."/>
            <person name="Oh H.-M."/>
        </authorList>
    </citation>
    <scope>NUCLEOTIDE SEQUENCE</scope>
    <source>
        <strain evidence="1">DR4.4</strain>
    </source>
</reference>
<accession>A0A931H4T4</accession>
<sequence>MSSSITHTGEAGVNTTTGGDQFAPAIANLRDGFVVVWQSFQPDYATGVPSTDIYLQRYSNAGVPVGGEVVVNSISINEQVEPTVTATADGGFVVAWSSRQEASPSGDDYGVYLQRFDGQGNLLGTQSQVNTHSALDQAHPGLTALAGGGFVATWWSDTGAGGAVYSRVYGADGVAAGGETLVTASSAGPQSAPVTTGLADGGYVIAWDGSNGIHSQRFDSHGAAVSADMRVDTGGGGAIAKPAMAALADGGYAIAWQSVASDGNGLDIHMQRYAANGATMGGETLVNHTVEGQQTSPAITAMNDGGFVVAWTSTDGTMNGNDDIVAQRFDANGHTLGGETMLNSTMAGNQSDVTLAAEGSAYVAAWSSQGQDGSGWGVVATAVLRSDTAPLRSIVKATENSDVLYGTYDENACLALGGDDVYYSQGGADYFDGGSGRDTYIFPNSVSQVHSYTLKDGTLTIHTADDHYADTVPIIMATERIVFSDAVFALDTQGPSGSAPAGSVWQAGALLHAAFGTAPDMTTLSRWTAQADTSTGMGQLGQKLIDASLHGITSANLVSQVYFNLTGVQASAEVVASFTAQIGAGKTFATQGDALAYAANLSYNTDHLGFMGVVQQLDPTFFPHAVI</sequence>
<dbReference type="EMBL" id="JADWYS010000001">
    <property type="protein sequence ID" value="MBG9388641.1"/>
    <property type="molecule type" value="Genomic_DNA"/>
</dbReference>
<dbReference type="SUPFAM" id="SSF51120">
    <property type="entry name" value="beta-Roll"/>
    <property type="match status" value="1"/>
</dbReference>
<evidence type="ECO:0008006" key="3">
    <source>
        <dbReference type="Google" id="ProtNLM"/>
    </source>
</evidence>
<comment type="caution">
    <text evidence="1">The sequence shown here is derived from an EMBL/GenBank/DDBJ whole genome shotgun (WGS) entry which is preliminary data.</text>
</comment>
<protein>
    <recommendedName>
        <fullName evidence="3">Calcium-binding protein</fullName>
    </recommendedName>
</protein>
<dbReference type="RefSeq" id="WP_196986491.1">
    <property type="nucleotide sequence ID" value="NZ_JADWYS010000001.1"/>
</dbReference>
<dbReference type="Proteomes" id="UP000651050">
    <property type="component" value="Unassembled WGS sequence"/>
</dbReference>